<dbReference type="RefSeq" id="XP_020431394.1">
    <property type="nucleotide sequence ID" value="XM_020578525.1"/>
</dbReference>
<dbReference type="GO" id="GO:0003959">
    <property type="term" value="F:NADPH dehydrogenase activity"/>
    <property type="evidence" value="ECO:0007669"/>
    <property type="project" value="InterPro"/>
</dbReference>
<dbReference type="OMA" id="ANIPWGP"/>
<dbReference type="Gene3D" id="3.20.20.70">
    <property type="entry name" value="Aldolase class I"/>
    <property type="match status" value="1"/>
</dbReference>
<dbReference type="Proteomes" id="UP000001396">
    <property type="component" value="Unassembled WGS sequence"/>
</dbReference>
<dbReference type="STRING" id="670386.D3BGN9"/>
<feature type="domain" description="NADH:flavin oxidoreductase/NADH oxidase N-terminal" evidence="6">
    <location>
        <begin position="57"/>
        <end position="395"/>
    </location>
</feature>
<comment type="caution">
    <text evidence="7">The sequence shown here is derived from an EMBL/GenBank/DDBJ whole genome shotgun (WGS) entry which is preliminary data.</text>
</comment>
<dbReference type="GeneID" id="31363172"/>
<dbReference type="SUPFAM" id="SSF51395">
    <property type="entry name" value="FMN-linked oxidoreductases"/>
    <property type="match status" value="1"/>
</dbReference>
<comment type="cofactor">
    <cofactor evidence="1">
        <name>FMN</name>
        <dbReference type="ChEBI" id="CHEBI:58210"/>
    </cofactor>
</comment>
<name>D3BGN9_HETP5</name>
<keyword evidence="8" id="KW-1185">Reference proteome</keyword>
<dbReference type="AlphaFoldDB" id="D3BGN9"/>
<protein>
    <submittedName>
        <fullName evidence="7">NADH:flavin oxidoreductase/NADH oxidase domain-containing protein</fullName>
    </submittedName>
</protein>
<dbReference type="CDD" id="cd02932">
    <property type="entry name" value="OYE_YqiM_FMN"/>
    <property type="match status" value="1"/>
</dbReference>
<sequence>MEFKYPYAMPTNYQSPGVPTKECAKPNKPLTKSSSGLPVDSLSFTVDPETCKKVVPKLFQPLTIKDTTLKNRIVVSPMCQYSCIDGAMNDWHLVHLGSFAKGGASMIIFEASAVVANGRISPFDSGIWCDEQIAPLKRINDFVHTFKCLTTMQIAHAGRKASTIPPFLENGRMPSTVENSGWTNLDGASPLAWDGEHLVPHELTVEEIQSVVQAFVDAAIRCEKAGFDAVEIHGAHGYLIDSFLSPTSNKRTDQYGGSFLGRIKLLLDIVKAVRAVWKKLLLVRISCEEWVADGWHLDDSIALARHLHELDVDILDCSSGGNSHNQKIAFGPLYQVPFAEGIKKAIPGLITSAVGLINTPEEAMSVIDEQRADIVMMARPFLRDPFWPLHAAHSIGLEVDYALQYNMAKYR</sequence>
<dbReference type="PANTHER" id="PTHR43303">
    <property type="entry name" value="NADPH DEHYDROGENASE C23G7.10C-RELATED"/>
    <property type="match status" value="1"/>
</dbReference>
<dbReference type="InterPro" id="IPR013785">
    <property type="entry name" value="Aldolase_TIM"/>
</dbReference>
<dbReference type="Pfam" id="PF00724">
    <property type="entry name" value="Oxidored_FMN"/>
    <property type="match status" value="1"/>
</dbReference>
<evidence type="ECO:0000313" key="8">
    <source>
        <dbReference type="Proteomes" id="UP000001396"/>
    </source>
</evidence>
<reference evidence="7 8" key="1">
    <citation type="journal article" date="2011" name="Genome Res.">
        <title>Phylogeny-wide analysis of social amoeba genomes highlights ancient origins for complex intercellular communication.</title>
        <authorList>
            <person name="Heidel A.J."/>
            <person name="Lawal H.M."/>
            <person name="Felder M."/>
            <person name="Schilde C."/>
            <person name="Helps N.R."/>
            <person name="Tunggal B."/>
            <person name="Rivero F."/>
            <person name="John U."/>
            <person name="Schleicher M."/>
            <person name="Eichinger L."/>
            <person name="Platzer M."/>
            <person name="Noegel A.A."/>
            <person name="Schaap P."/>
            <person name="Gloeckner G."/>
        </authorList>
    </citation>
    <scope>NUCLEOTIDE SEQUENCE [LARGE SCALE GENOMIC DNA]</scope>
    <source>
        <strain evidence="8">ATCC 26659 / Pp 5 / PN500</strain>
    </source>
</reference>
<dbReference type="GO" id="GO:0050661">
    <property type="term" value="F:NADP binding"/>
    <property type="evidence" value="ECO:0007669"/>
    <property type="project" value="InterPro"/>
</dbReference>
<keyword evidence="4" id="KW-0521">NADP</keyword>
<keyword evidence="3" id="KW-0288">FMN</keyword>
<evidence type="ECO:0000259" key="6">
    <source>
        <dbReference type="Pfam" id="PF00724"/>
    </source>
</evidence>
<proteinExistence type="predicted"/>
<dbReference type="EMBL" id="ADBJ01000035">
    <property type="protein sequence ID" value="EFA79273.1"/>
    <property type="molecule type" value="Genomic_DNA"/>
</dbReference>
<accession>D3BGN9</accession>
<evidence type="ECO:0000256" key="1">
    <source>
        <dbReference type="ARBA" id="ARBA00001917"/>
    </source>
</evidence>
<dbReference type="InterPro" id="IPR001155">
    <property type="entry name" value="OxRdtase_FMN_N"/>
</dbReference>
<dbReference type="InParanoid" id="D3BGN9"/>
<organism evidence="7 8">
    <name type="scientific">Heterostelium pallidum (strain ATCC 26659 / Pp 5 / PN500)</name>
    <name type="common">Cellular slime mold</name>
    <name type="synonym">Polysphondylium pallidum</name>
    <dbReference type="NCBI Taxonomy" id="670386"/>
    <lineage>
        <taxon>Eukaryota</taxon>
        <taxon>Amoebozoa</taxon>
        <taxon>Evosea</taxon>
        <taxon>Eumycetozoa</taxon>
        <taxon>Dictyostelia</taxon>
        <taxon>Acytosteliales</taxon>
        <taxon>Acytosteliaceae</taxon>
        <taxon>Heterostelium</taxon>
    </lineage>
</organism>
<evidence type="ECO:0000256" key="2">
    <source>
        <dbReference type="ARBA" id="ARBA00022630"/>
    </source>
</evidence>
<evidence type="ECO:0000256" key="3">
    <source>
        <dbReference type="ARBA" id="ARBA00022643"/>
    </source>
</evidence>
<keyword evidence="2" id="KW-0285">Flavoprotein</keyword>
<evidence type="ECO:0000256" key="5">
    <source>
        <dbReference type="ARBA" id="ARBA00023002"/>
    </source>
</evidence>
<evidence type="ECO:0000313" key="7">
    <source>
        <dbReference type="EMBL" id="EFA79273.1"/>
    </source>
</evidence>
<dbReference type="InterPro" id="IPR044152">
    <property type="entry name" value="YqjM-like"/>
</dbReference>
<evidence type="ECO:0000256" key="4">
    <source>
        <dbReference type="ARBA" id="ARBA00022857"/>
    </source>
</evidence>
<dbReference type="GO" id="GO:0010181">
    <property type="term" value="F:FMN binding"/>
    <property type="evidence" value="ECO:0007669"/>
    <property type="project" value="InterPro"/>
</dbReference>
<keyword evidence="5" id="KW-0560">Oxidoreductase</keyword>
<gene>
    <name evidence="7" type="ORF">PPL_07691</name>
</gene>
<dbReference type="PANTHER" id="PTHR43303:SF4">
    <property type="entry name" value="NADPH DEHYDROGENASE C23G7.10C-RELATED"/>
    <property type="match status" value="1"/>
</dbReference>